<comment type="caution">
    <text evidence="2">The sequence shown here is derived from an EMBL/GenBank/DDBJ whole genome shotgun (WGS) entry which is preliminary data.</text>
</comment>
<evidence type="ECO:0000313" key="3">
    <source>
        <dbReference type="Proteomes" id="UP001201163"/>
    </source>
</evidence>
<sequence>MLSEQLKSLAFETSIGDIVKTIERFRILVVGRSGVGKSSLINYVFGIKDASVAHYKPGESNIRQEFVSPENQYFVLHDSKGFEPGDLSNFETVRTFIEQGSQQHLPLKDRVHGLWLCVETPTAGGRVFERGEEYLLKFAHDIQIPVVLVFTQYDRLVRSKKAELQEEDETLDEVSLRNQSEKNATIAFNKCLQSLQHSLSRLNIPMPHCARVSVRKGYQESVSTLVESTRDVVRDRLGGDAWIMWSIAQRASPSVKMEACVTKGMSSYNHFLSGCMPGSERLLLRDCLEKVHRDIVTCWNFKGEVLDSKEFAYLMLRLSQDDQTESGASHSNIDLISRFIALVTSASPPTQPLESILGFAPNFVQSFSTAVLENTSWLQRFLMTYTVDLVSVLRKLFDTTLTATWDGVQEAYGAYEKSGSRQNLHDRILSNIPQGGHNLKGGEVNGIFRVLFANVMPV</sequence>
<evidence type="ECO:0000313" key="2">
    <source>
        <dbReference type="EMBL" id="KAH8984033.1"/>
    </source>
</evidence>
<proteinExistence type="predicted"/>
<organism evidence="2 3">
    <name type="scientific">Lactarius akahatsu</name>
    <dbReference type="NCBI Taxonomy" id="416441"/>
    <lineage>
        <taxon>Eukaryota</taxon>
        <taxon>Fungi</taxon>
        <taxon>Dikarya</taxon>
        <taxon>Basidiomycota</taxon>
        <taxon>Agaricomycotina</taxon>
        <taxon>Agaricomycetes</taxon>
        <taxon>Russulales</taxon>
        <taxon>Russulaceae</taxon>
        <taxon>Lactarius</taxon>
    </lineage>
</organism>
<accession>A0AAD4Q792</accession>
<keyword evidence="3" id="KW-1185">Reference proteome</keyword>
<gene>
    <name evidence="2" type="ORF">EDB92DRAFT_1545610</name>
</gene>
<protein>
    <recommendedName>
        <fullName evidence="1">G domain-containing protein</fullName>
    </recommendedName>
</protein>
<dbReference type="AlphaFoldDB" id="A0AAD4Q792"/>
<dbReference type="SUPFAM" id="SSF52540">
    <property type="entry name" value="P-loop containing nucleoside triphosphate hydrolases"/>
    <property type="match status" value="1"/>
</dbReference>
<name>A0AAD4Q792_9AGAM</name>
<dbReference type="Proteomes" id="UP001201163">
    <property type="component" value="Unassembled WGS sequence"/>
</dbReference>
<dbReference type="Pfam" id="PF01926">
    <property type="entry name" value="MMR_HSR1"/>
    <property type="match status" value="1"/>
</dbReference>
<dbReference type="EMBL" id="JAKELL010000080">
    <property type="protein sequence ID" value="KAH8984033.1"/>
    <property type="molecule type" value="Genomic_DNA"/>
</dbReference>
<dbReference type="CDD" id="cd00882">
    <property type="entry name" value="Ras_like_GTPase"/>
    <property type="match status" value="1"/>
</dbReference>
<dbReference type="InterPro" id="IPR006073">
    <property type="entry name" value="GTP-bd"/>
</dbReference>
<evidence type="ECO:0000259" key="1">
    <source>
        <dbReference type="Pfam" id="PF01926"/>
    </source>
</evidence>
<dbReference type="InterPro" id="IPR027417">
    <property type="entry name" value="P-loop_NTPase"/>
</dbReference>
<dbReference type="GO" id="GO:0005525">
    <property type="term" value="F:GTP binding"/>
    <property type="evidence" value="ECO:0007669"/>
    <property type="project" value="InterPro"/>
</dbReference>
<feature type="domain" description="G" evidence="1">
    <location>
        <begin position="26"/>
        <end position="151"/>
    </location>
</feature>
<reference evidence="2" key="1">
    <citation type="submission" date="2022-01" db="EMBL/GenBank/DDBJ databases">
        <title>Comparative genomics reveals a dynamic genome evolution in the ectomycorrhizal milk-cap (Lactarius) mushrooms.</title>
        <authorList>
            <consortium name="DOE Joint Genome Institute"/>
            <person name="Lebreton A."/>
            <person name="Tang N."/>
            <person name="Kuo A."/>
            <person name="LaButti K."/>
            <person name="Drula E."/>
            <person name="Barry K."/>
            <person name="Clum A."/>
            <person name="Lipzen A."/>
            <person name="Mousain D."/>
            <person name="Ng V."/>
            <person name="Wang R."/>
            <person name="Wang X."/>
            <person name="Dai Y."/>
            <person name="Henrissat B."/>
            <person name="Grigoriev I.V."/>
            <person name="Guerin-Laguette A."/>
            <person name="Yu F."/>
            <person name="Martin F.M."/>
        </authorList>
    </citation>
    <scope>NUCLEOTIDE SEQUENCE</scope>
    <source>
        <strain evidence="2">QP</strain>
    </source>
</reference>
<dbReference type="Gene3D" id="3.40.50.300">
    <property type="entry name" value="P-loop containing nucleotide triphosphate hydrolases"/>
    <property type="match status" value="1"/>
</dbReference>